<protein>
    <submittedName>
        <fullName evidence="2">Uncharacterized protein</fullName>
    </submittedName>
</protein>
<proteinExistence type="predicted"/>
<accession>A0A834AS57</accession>
<dbReference type="AlphaFoldDB" id="A0A834AS57"/>
<sequence length="189" mass="19721">MRLWQVGHAASGSPPPESTKAFGTPPSPATPSEQLLWQWVPPRQTLPASPCTGHQLYLPQRGSALAPQPSAICSPDFSGASPVWAALPPSPLAPTQVTGSGRPLLSGKGWTPPYAPSQLPPPTLAHTGTPTPGQLVISPRAGRGGDLPLSVLKHEEKRVSRSVAPALGPGPSPVCLVSNLGILLRFYFF</sequence>
<feature type="compositionally biased region" description="Pro residues" evidence="1">
    <location>
        <begin position="113"/>
        <end position="123"/>
    </location>
</feature>
<evidence type="ECO:0000313" key="3">
    <source>
        <dbReference type="Proteomes" id="UP000664940"/>
    </source>
</evidence>
<organism evidence="2 3">
    <name type="scientific">Phyllostomus discolor</name>
    <name type="common">pale spear-nosed bat</name>
    <dbReference type="NCBI Taxonomy" id="89673"/>
    <lineage>
        <taxon>Eukaryota</taxon>
        <taxon>Metazoa</taxon>
        <taxon>Chordata</taxon>
        <taxon>Craniata</taxon>
        <taxon>Vertebrata</taxon>
        <taxon>Euteleostomi</taxon>
        <taxon>Mammalia</taxon>
        <taxon>Eutheria</taxon>
        <taxon>Laurasiatheria</taxon>
        <taxon>Chiroptera</taxon>
        <taxon>Yangochiroptera</taxon>
        <taxon>Phyllostomidae</taxon>
        <taxon>Phyllostominae</taxon>
        <taxon>Phyllostomus</taxon>
    </lineage>
</organism>
<name>A0A834AS57_9CHIR</name>
<evidence type="ECO:0000256" key="1">
    <source>
        <dbReference type="SAM" id="MobiDB-lite"/>
    </source>
</evidence>
<feature type="region of interest" description="Disordered" evidence="1">
    <location>
        <begin position="106"/>
        <end position="142"/>
    </location>
</feature>
<comment type="caution">
    <text evidence="2">The sequence shown here is derived from an EMBL/GenBank/DDBJ whole genome shotgun (WGS) entry which is preliminary data.</text>
</comment>
<feature type="region of interest" description="Disordered" evidence="1">
    <location>
        <begin position="1"/>
        <end position="33"/>
    </location>
</feature>
<reference evidence="2 3" key="1">
    <citation type="journal article" date="2020" name="Nature">
        <title>Six reference-quality genomes reveal evolution of bat adaptations.</title>
        <authorList>
            <person name="Jebb D."/>
            <person name="Huang Z."/>
            <person name="Pippel M."/>
            <person name="Hughes G.M."/>
            <person name="Lavrichenko K."/>
            <person name="Devanna P."/>
            <person name="Winkler S."/>
            <person name="Jermiin L.S."/>
            <person name="Skirmuntt E.C."/>
            <person name="Katzourakis A."/>
            <person name="Burkitt-Gray L."/>
            <person name="Ray D.A."/>
            <person name="Sullivan K.A.M."/>
            <person name="Roscito J.G."/>
            <person name="Kirilenko B.M."/>
            <person name="Davalos L.M."/>
            <person name="Corthals A.P."/>
            <person name="Power M.L."/>
            <person name="Jones G."/>
            <person name="Ransome R.D."/>
            <person name="Dechmann D.K.N."/>
            <person name="Locatelli A.G."/>
            <person name="Puechmaille S.J."/>
            <person name="Fedrigo O."/>
            <person name="Jarvis E.D."/>
            <person name="Hiller M."/>
            <person name="Vernes S.C."/>
            <person name="Myers E.W."/>
            <person name="Teeling E.C."/>
        </authorList>
    </citation>
    <scope>NUCLEOTIDE SEQUENCE [LARGE SCALE GENOMIC DNA]</scope>
    <source>
        <strain evidence="2">Bat1K_MPI-CBG_1</strain>
    </source>
</reference>
<gene>
    <name evidence="2" type="ORF">HJG60_010039</name>
</gene>
<dbReference type="Proteomes" id="UP000664940">
    <property type="component" value="Unassembled WGS sequence"/>
</dbReference>
<evidence type="ECO:0000313" key="2">
    <source>
        <dbReference type="EMBL" id="KAF6119553.1"/>
    </source>
</evidence>
<dbReference type="EMBL" id="JABVXQ010000003">
    <property type="protein sequence ID" value="KAF6119553.1"/>
    <property type="molecule type" value="Genomic_DNA"/>
</dbReference>